<name>A0A564Z609_HYMDI</name>
<feature type="region of interest" description="Disordered" evidence="1">
    <location>
        <begin position="1"/>
        <end position="20"/>
    </location>
</feature>
<evidence type="ECO:0000313" key="3">
    <source>
        <dbReference type="Proteomes" id="UP000321570"/>
    </source>
</evidence>
<keyword evidence="3" id="KW-1185">Reference proteome</keyword>
<feature type="compositionally biased region" description="Polar residues" evidence="1">
    <location>
        <begin position="25"/>
        <end position="51"/>
    </location>
</feature>
<feature type="region of interest" description="Disordered" evidence="1">
    <location>
        <begin position="25"/>
        <end position="82"/>
    </location>
</feature>
<dbReference type="Proteomes" id="UP000321570">
    <property type="component" value="Unassembled WGS sequence"/>
</dbReference>
<sequence>MKRSNQLPSEKQRRSSNSTEFQDFVLNSQSSPQIHAVPTSSKTSMRRQPNPSALKASRYTDNEDGRYLQWPPPEPRPQNQRTLLPPIGMFFGGPTRLLPDRNIWLFGHPTQIQQLVSENTPQIESSDVDVAIPQQDIETQRVNAEDTPDTDIILNGQSIPTFEMAEVGNTQAEMSEELGNNMEEFQAQENSVVSEDMHDAIGGERTNTEPPTGPIVFVIVDTNDGGLEDDEQIAEQFRFALMHLLTQLEIDSGEEGQQNDEQE</sequence>
<accession>A0A564Z609</accession>
<evidence type="ECO:0000313" key="2">
    <source>
        <dbReference type="EMBL" id="VUZ54880.1"/>
    </source>
</evidence>
<organism evidence="2 3">
    <name type="scientific">Hymenolepis diminuta</name>
    <name type="common">Rat tapeworm</name>
    <dbReference type="NCBI Taxonomy" id="6216"/>
    <lineage>
        <taxon>Eukaryota</taxon>
        <taxon>Metazoa</taxon>
        <taxon>Spiralia</taxon>
        <taxon>Lophotrochozoa</taxon>
        <taxon>Platyhelminthes</taxon>
        <taxon>Cestoda</taxon>
        <taxon>Eucestoda</taxon>
        <taxon>Cyclophyllidea</taxon>
        <taxon>Hymenolepididae</taxon>
        <taxon>Hymenolepis</taxon>
    </lineage>
</organism>
<dbReference type="AlphaFoldDB" id="A0A564Z609"/>
<protein>
    <submittedName>
        <fullName evidence="2">Uncharacterized protein</fullName>
    </submittedName>
</protein>
<gene>
    <name evidence="2" type="ORF">WMSIL1_LOCUS12851</name>
</gene>
<reference evidence="2 3" key="1">
    <citation type="submission" date="2019-07" db="EMBL/GenBank/DDBJ databases">
        <authorList>
            <person name="Jastrzebski P J."/>
            <person name="Paukszto L."/>
            <person name="Jastrzebski P J."/>
        </authorList>
    </citation>
    <scope>NUCLEOTIDE SEQUENCE [LARGE SCALE GENOMIC DNA]</scope>
    <source>
        <strain evidence="2 3">WMS-il1</strain>
    </source>
</reference>
<evidence type="ECO:0000256" key="1">
    <source>
        <dbReference type="SAM" id="MobiDB-lite"/>
    </source>
</evidence>
<proteinExistence type="predicted"/>
<dbReference type="EMBL" id="CABIJS010000666">
    <property type="protein sequence ID" value="VUZ54880.1"/>
    <property type="molecule type" value="Genomic_DNA"/>
</dbReference>